<gene>
    <name evidence="10" type="ORF">PSAL00342_LOCUS4034</name>
</gene>
<evidence type="ECO:0000256" key="8">
    <source>
        <dbReference type="RuleBase" id="RU003829"/>
    </source>
</evidence>
<dbReference type="InterPro" id="IPR036388">
    <property type="entry name" value="WH-like_DNA-bd_sf"/>
</dbReference>
<evidence type="ECO:0000256" key="2">
    <source>
        <dbReference type="ARBA" id="ARBA00006019"/>
    </source>
</evidence>
<dbReference type="FunFam" id="1.20.1310.10:FF:000001">
    <property type="entry name" value="Cullin 3"/>
    <property type="match status" value="1"/>
</dbReference>
<dbReference type="InterPro" id="IPR036317">
    <property type="entry name" value="Cullin_homology_sf"/>
</dbReference>
<evidence type="ECO:0000256" key="6">
    <source>
        <dbReference type="ARBA" id="ARBA00069613"/>
    </source>
</evidence>
<evidence type="ECO:0000256" key="1">
    <source>
        <dbReference type="ARBA" id="ARBA00004906"/>
    </source>
</evidence>
<accession>A0A7S3UCC7</accession>
<dbReference type="FunFam" id="3.30.230.130:FF:000001">
    <property type="entry name" value="Cullin 4A"/>
    <property type="match status" value="1"/>
</dbReference>
<dbReference type="SUPFAM" id="SSF46785">
    <property type="entry name" value="Winged helix' DNA-binding domain"/>
    <property type="match status" value="1"/>
</dbReference>
<dbReference type="InterPro" id="IPR001373">
    <property type="entry name" value="Cullin_N"/>
</dbReference>
<dbReference type="GO" id="GO:0031625">
    <property type="term" value="F:ubiquitin protein ligase binding"/>
    <property type="evidence" value="ECO:0007669"/>
    <property type="project" value="InterPro"/>
</dbReference>
<dbReference type="Pfam" id="PF10557">
    <property type="entry name" value="Cullin_Nedd8"/>
    <property type="match status" value="1"/>
</dbReference>
<dbReference type="SUPFAM" id="SSF74788">
    <property type="entry name" value="Cullin repeat-like"/>
    <property type="match status" value="1"/>
</dbReference>
<keyword evidence="5" id="KW-0832">Ubl conjugation</keyword>
<protein>
    <recommendedName>
        <fullName evidence="6">Cullin-4</fullName>
    </recommendedName>
</protein>
<dbReference type="SMART" id="SM00182">
    <property type="entry name" value="CULLIN"/>
    <property type="match status" value="1"/>
</dbReference>
<evidence type="ECO:0000259" key="9">
    <source>
        <dbReference type="PROSITE" id="PS50069"/>
    </source>
</evidence>
<sequence length="739" mass="85628">MDPSSNLTKKKSAAPPPTKRLVIKAFKAKPKLPENFEQKTTAKLKDAVTAVHEKRPVNCSLEELYQAVEDLCLHKLAPDLYAVLQELCEKQISARLESLEGLPLDPVSFLNKMEDCWSDHSEQMLTIRSIFLYLDRTYVLQSVNVRSLWDMGLVIFREHFLRHKQVESTTTAGILQLIEKERLGEGVDRTLLKNLLRMFTALGLYVESFEKQFLNETAEFYATESSRLLQEVDVPSYFKHAEDRLQEESDRCNFYLDASTRKQLVLTVEKQLIQEHASMQLDRGFAALMDENRLTDLARLYSLLDRVDMLDQLRSSLVAYVKVTGAAIVMDEEKDKEMVQGLLSMKAKVDHILQKAFQNNETFTSSLKEAFEHFINQRQNRPAELIAKYVDAMMRSGNKTASDEELESLLDRLLVLFRYIQGKDVFEAFYKKDLAKRLLLSKSASIDLEKSMIMKLKAECGSQFTNKLEGMFKDIDLSQDIMVQFRQSPQFQDRLPPNMELNVSVLTTGYWPTYTPMEVRLPEELTTCQDLFKEFYISKHNGRRLMWQSSLGHCVMRVQFPKGLKELHVSLFQCVVLMLFNDAESLTYREIEESTGIEGTELQRTMLSLACGKPNCRILLKSPKSKEIAADDVFTFNSTFSDKSFRIKVNSIQMKETVEENQQTNERVFQDRQYQIDAAIVRIMKTRKSLSHNLLITELFQQLKFAVKPQDLKKRIESLIDREYLERDQKNSHVYNYLA</sequence>
<dbReference type="InterPro" id="IPR045093">
    <property type="entry name" value="Cullin"/>
</dbReference>
<dbReference type="SMART" id="SM00884">
    <property type="entry name" value="Cullin_Nedd8"/>
    <property type="match status" value="1"/>
</dbReference>
<dbReference type="EMBL" id="HBIS01004438">
    <property type="protein sequence ID" value="CAE0610211.1"/>
    <property type="molecule type" value="Transcribed_RNA"/>
</dbReference>
<organism evidence="10">
    <name type="scientific">Picocystis salinarum</name>
    <dbReference type="NCBI Taxonomy" id="88271"/>
    <lineage>
        <taxon>Eukaryota</taxon>
        <taxon>Viridiplantae</taxon>
        <taxon>Chlorophyta</taxon>
        <taxon>Picocystophyceae</taxon>
        <taxon>Picocystales</taxon>
        <taxon>Picocystaceae</taxon>
        <taxon>Picocystis</taxon>
    </lineage>
</organism>
<reference evidence="10" key="1">
    <citation type="submission" date="2021-01" db="EMBL/GenBank/DDBJ databases">
        <authorList>
            <person name="Corre E."/>
            <person name="Pelletier E."/>
            <person name="Niang G."/>
            <person name="Scheremetjew M."/>
            <person name="Finn R."/>
            <person name="Kale V."/>
            <person name="Holt S."/>
            <person name="Cochrane G."/>
            <person name="Meng A."/>
            <person name="Brown T."/>
            <person name="Cohen L."/>
        </authorList>
    </citation>
    <scope>NUCLEOTIDE SEQUENCE</scope>
    <source>
        <strain evidence="10">CCMP1897</strain>
    </source>
</reference>
<evidence type="ECO:0000256" key="7">
    <source>
        <dbReference type="PROSITE-ProRule" id="PRU00330"/>
    </source>
</evidence>
<dbReference type="GO" id="GO:0006511">
    <property type="term" value="P:ubiquitin-dependent protein catabolic process"/>
    <property type="evidence" value="ECO:0007669"/>
    <property type="project" value="InterPro"/>
</dbReference>
<dbReference type="PANTHER" id="PTHR11932">
    <property type="entry name" value="CULLIN"/>
    <property type="match status" value="1"/>
</dbReference>
<dbReference type="Gene3D" id="3.30.230.130">
    <property type="entry name" value="Cullin, Chain C, Domain 2"/>
    <property type="match status" value="1"/>
</dbReference>
<dbReference type="FunFam" id="1.20.1310.10:FF:000035">
    <property type="entry name" value="Ubiquitin ligase subunit CulD, putative"/>
    <property type="match status" value="1"/>
</dbReference>
<dbReference type="Gene3D" id="1.10.10.10">
    <property type="entry name" value="Winged helix-like DNA-binding domain superfamily/Winged helix DNA-binding domain"/>
    <property type="match status" value="1"/>
</dbReference>
<dbReference type="AlphaFoldDB" id="A0A7S3UCC7"/>
<dbReference type="InterPro" id="IPR059120">
    <property type="entry name" value="Cullin-like_AB"/>
</dbReference>
<proteinExistence type="inferred from homology"/>
<dbReference type="InterPro" id="IPR016157">
    <property type="entry name" value="Cullin_CS"/>
</dbReference>
<dbReference type="InterPro" id="IPR019559">
    <property type="entry name" value="Cullin_neddylation_domain"/>
</dbReference>
<evidence type="ECO:0000256" key="3">
    <source>
        <dbReference type="ARBA" id="ARBA00022499"/>
    </source>
</evidence>
<dbReference type="FunFam" id="1.20.1310.10:FF:000024">
    <property type="entry name" value="Cullin-4 like"/>
    <property type="match status" value="1"/>
</dbReference>
<dbReference type="PROSITE" id="PS01256">
    <property type="entry name" value="CULLIN_1"/>
    <property type="match status" value="1"/>
</dbReference>
<comment type="pathway">
    <text evidence="1">Protein modification; protein ubiquitination.</text>
</comment>
<evidence type="ECO:0000256" key="4">
    <source>
        <dbReference type="ARBA" id="ARBA00022786"/>
    </source>
</evidence>
<dbReference type="GO" id="GO:0031461">
    <property type="term" value="C:cullin-RING ubiquitin ligase complex"/>
    <property type="evidence" value="ECO:0007669"/>
    <property type="project" value="InterPro"/>
</dbReference>
<name>A0A7S3UCC7_9CHLO</name>
<dbReference type="GO" id="GO:0005634">
    <property type="term" value="C:nucleus"/>
    <property type="evidence" value="ECO:0007669"/>
    <property type="project" value="UniProtKB-ARBA"/>
</dbReference>
<dbReference type="Pfam" id="PF26557">
    <property type="entry name" value="Cullin_AB"/>
    <property type="match status" value="1"/>
</dbReference>
<comment type="similarity">
    <text evidence="2 7 8">Belongs to the cullin family.</text>
</comment>
<evidence type="ECO:0000313" key="10">
    <source>
        <dbReference type="EMBL" id="CAE0610211.1"/>
    </source>
</evidence>
<dbReference type="InterPro" id="IPR016159">
    <property type="entry name" value="Cullin_repeat-like_dom_sf"/>
</dbReference>
<dbReference type="InterPro" id="IPR036390">
    <property type="entry name" value="WH_DNA-bd_sf"/>
</dbReference>
<evidence type="ECO:0000256" key="5">
    <source>
        <dbReference type="ARBA" id="ARBA00022843"/>
    </source>
</evidence>
<keyword evidence="4" id="KW-0833">Ubl conjugation pathway</keyword>
<dbReference type="SUPFAM" id="SSF75632">
    <property type="entry name" value="Cullin homology domain"/>
    <property type="match status" value="1"/>
</dbReference>
<dbReference type="FunFam" id="1.20.1310.10:FF:000004">
    <property type="entry name" value="Cullin 4B"/>
    <property type="match status" value="1"/>
</dbReference>
<dbReference type="InterPro" id="IPR016158">
    <property type="entry name" value="Cullin_homology"/>
</dbReference>
<dbReference type="PROSITE" id="PS50069">
    <property type="entry name" value="CULLIN_2"/>
    <property type="match status" value="1"/>
</dbReference>
<dbReference type="Gene3D" id="1.20.1310.10">
    <property type="entry name" value="Cullin Repeats"/>
    <property type="match status" value="4"/>
</dbReference>
<dbReference type="Pfam" id="PF00888">
    <property type="entry name" value="Cullin"/>
    <property type="match status" value="1"/>
</dbReference>
<dbReference type="FunFam" id="1.10.10.10:FF:000050">
    <property type="entry name" value="Cullin 4B"/>
    <property type="match status" value="1"/>
</dbReference>
<keyword evidence="3" id="KW-1017">Isopeptide bond</keyword>
<feature type="domain" description="Cullin family profile" evidence="9">
    <location>
        <begin position="381"/>
        <end position="610"/>
    </location>
</feature>